<accession>A0A7R8YUK0</accession>
<dbReference type="OrthoDB" id="1933717at2759"/>
<sequence length="244" mass="26479">MERWSKSIAVVTGASAGIGAVVAKELVNAGLTVVGLARRDHLIRALCEDLPTDFRSKLYSLKCDVTKEDDVKSVFLWIKKNLGGVDILVNCAGVMRIMPMISPGSGEAVRQAVDTNIMGVYYCTREAYQLMKEKQLSGHIVNLNSVAGHQVPAVSSVAPSVNIYPATKFALNAMTETFRQEFRNDGSRVKITSLSPGPVATDLVGPDFRKIMELQIPMLKPEEISKAILYILGTPADVAVSINQ</sequence>
<dbReference type="InterPro" id="IPR020904">
    <property type="entry name" value="Sc_DH/Rdtase_CS"/>
</dbReference>
<dbReference type="PANTHER" id="PTHR43115:SF4">
    <property type="entry name" value="DEHYDROGENASE_REDUCTASE SDR FAMILY MEMBER 11"/>
    <property type="match status" value="1"/>
</dbReference>
<organism evidence="4 5">
    <name type="scientific">Hermetia illucens</name>
    <name type="common">Black soldier fly</name>
    <dbReference type="NCBI Taxonomy" id="343691"/>
    <lineage>
        <taxon>Eukaryota</taxon>
        <taxon>Metazoa</taxon>
        <taxon>Ecdysozoa</taxon>
        <taxon>Arthropoda</taxon>
        <taxon>Hexapoda</taxon>
        <taxon>Insecta</taxon>
        <taxon>Pterygota</taxon>
        <taxon>Neoptera</taxon>
        <taxon>Endopterygota</taxon>
        <taxon>Diptera</taxon>
        <taxon>Brachycera</taxon>
        <taxon>Stratiomyomorpha</taxon>
        <taxon>Stratiomyidae</taxon>
        <taxon>Hermetiinae</taxon>
        <taxon>Hermetia</taxon>
    </lineage>
</organism>
<dbReference type="Proteomes" id="UP000594454">
    <property type="component" value="Chromosome 3"/>
</dbReference>
<evidence type="ECO:0000256" key="3">
    <source>
        <dbReference type="RuleBase" id="RU000363"/>
    </source>
</evidence>
<dbReference type="PRINTS" id="PR00081">
    <property type="entry name" value="GDHRDH"/>
</dbReference>
<dbReference type="PANTHER" id="PTHR43115">
    <property type="entry name" value="DEHYDROGENASE/REDUCTASE SDR FAMILY MEMBER 11"/>
    <property type="match status" value="1"/>
</dbReference>
<dbReference type="GO" id="GO:0016616">
    <property type="term" value="F:oxidoreductase activity, acting on the CH-OH group of donors, NAD or NADP as acceptor"/>
    <property type="evidence" value="ECO:0007669"/>
    <property type="project" value="UniProtKB-ARBA"/>
</dbReference>
<dbReference type="InParanoid" id="A0A7R8YUK0"/>
<protein>
    <recommendedName>
        <fullName evidence="6">Farnesol dehydrogenase</fullName>
    </recommendedName>
</protein>
<name>A0A7R8YUK0_HERIL</name>
<evidence type="ECO:0000256" key="1">
    <source>
        <dbReference type="ARBA" id="ARBA00006484"/>
    </source>
</evidence>
<proteinExistence type="inferred from homology"/>
<dbReference type="FunFam" id="3.40.50.720:FF:000047">
    <property type="entry name" value="NADP-dependent L-serine/L-allo-threonine dehydrogenase"/>
    <property type="match status" value="1"/>
</dbReference>
<comment type="similarity">
    <text evidence="1 3">Belongs to the short-chain dehydrogenases/reductases (SDR) family.</text>
</comment>
<dbReference type="EMBL" id="LR899011">
    <property type="protein sequence ID" value="CAD7084856.1"/>
    <property type="molecule type" value="Genomic_DNA"/>
</dbReference>
<dbReference type="Pfam" id="PF00106">
    <property type="entry name" value="adh_short"/>
    <property type="match status" value="1"/>
</dbReference>
<dbReference type="InterPro" id="IPR036291">
    <property type="entry name" value="NAD(P)-bd_dom_sf"/>
</dbReference>
<evidence type="ECO:0000313" key="4">
    <source>
        <dbReference type="EMBL" id="CAD7084856.1"/>
    </source>
</evidence>
<dbReference type="PRINTS" id="PR00080">
    <property type="entry name" value="SDRFAMILY"/>
</dbReference>
<dbReference type="AlphaFoldDB" id="A0A7R8YUK0"/>
<dbReference type="PROSITE" id="PS00061">
    <property type="entry name" value="ADH_SHORT"/>
    <property type="match status" value="1"/>
</dbReference>
<reference evidence="4 5" key="1">
    <citation type="submission" date="2020-11" db="EMBL/GenBank/DDBJ databases">
        <authorList>
            <person name="Wallbank WR R."/>
            <person name="Pardo Diaz C."/>
            <person name="Kozak K."/>
            <person name="Martin S."/>
            <person name="Jiggins C."/>
            <person name="Moest M."/>
            <person name="Warren A I."/>
            <person name="Generalovic N T."/>
            <person name="Byers J.R.P. K."/>
            <person name="Montejo-Kovacevich G."/>
            <person name="Yen C E."/>
        </authorList>
    </citation>
    <scope>NUCLEOTIDE SEQUENCE [LARGE SCALE GENOMIC DNA]</scope>
</reference>
<dbReference type="SUPFAM" id="SSF51735">
    <property type="entry name" value="NAD(P)-binding Rossmann-fold domains"/>
    <property type="match status" value="1"/>
</dbReference>
<keyword evidence="2" id="KW-0560">Oxidoreductase</keyword>
<gene>
    <name evidence="4" type="ORF">HERILL_LOCUS7730</name>
</gene>
<dbReference type="InterPro" id="IPR002347">
    <property type="entry name" value="SDR_fam"/>
</dbReference>
<evidence type="ECO:0000256" key="2">
    <source>
        <dbReference type="ARBA" id="ARBA00023002"/>
    </source>
</evidence>
<evidence type="ECO:0008006" key="6">
    <source>
        <dbReference type="Google" id="ProtNLM"/>
    </source>
</evidence>
<dbReference type="Gene3D" id="3.40.50.720">
    <property type="entry name" value="NAD(P)-binding Rossmann-like Domain"/>
    <property type="match status" value="1"/>
</dbReference>
<keyword evidence="5" id="KW-1185">Reference proteome</keyword>
<evidence type="ECO:0000313" key="5">
    <source>
        <dbReference type="Proteomes" id="UP000594454"/>
    </source>
</evidence>